<reference evidence="1" key="1">
    <citation type="journal article" date="2010" name="Science">
        <title>Plasticity of animal genome architecture unmasked by rapid evolution of a pelagic tunicate.</title>
        <authorList>
            <person name="Denoeud F."/>
            <person name="Henriet S."/>
            <person name="Mungpakdee S."/>
            <person name="Aury J.M."/>
            <person name="Da Silva C."/>
            <person name="Brinkmann H."/>
            <person name="Mikhaleva J."/>
            <person name="Olsen L.C."/>
            <person name="Jubin C."/>
            <person name="Canestro C."/>
            <person name="Bouquet J.M."/>
            <person name="Danks G."/>
            <person name="Poulain J."/>
            <person name="Campsteijn C."/>
            <person name="Adamski M."/>
            <person name="Cross I."/>
            <person name="Yadetie F."/>
            <person name="Muffato M."/>
            <person name="Louis A."/>
            <person name="Butcher S."/>
            <person name="Tsagkogeorga G."/>
            <person name="Konrad A."/>
            <person name="Singh S."/>
            <person name="Jensen M.F."/>
            <person name="Cong E.H."/>
            <person name="Eikeseth-Otteraa H."/>
            <person name="Noel B."/>
            <person name="Anthouard V."/>
            <person name="Porcel B.M."/>
            <person name="Kachouri-Lafond R."/>
            <person name="Nishino A."/>
            <person name="Ugolini M."/>
            <person name="Chourrout P."/>
            <person name="Nishida H."/>
            <person name="Aasland R."/>
            <person name="Huzurbazar S."/>
            <person name="Westhof E."/>
            <person name="Delsuc F."/>
            <person name="Lehrach H."/>
            <person name="Reinhardt R."/>
            <person name="Weissenbach J."/>
            <person name="Roy S.W."/>
            <person name="Artiguenave F."/>
            <person name="Postlethwait J.H."/>
            <person name="Manak J.R."/>
            <person name="Thompson E.M."/>
            <person name="Jaillon O."/>
            <person name="Du Pasquier L."/>
            <person name="Boudinot P."/>
            <person name="Liberles D.A."/>
            <person name="Volff J.N."/>
            <person name="Philippe H."/>
            <person name="Lenhard B."/>
            <person name="Roest Crollius H."/>
            <person name="Wincker P."/>
            <person name="Chourrout D."/>
        </authorList>
    </citation>
    <scope>NUCLEOTIDE SEQUENCE [LARGE SCALE GENOMIC DNA]</scope>
</reference>
<dbReference type="AlphaFoldDB" id="E4Z514"/>
<protein>
    <submittedName>
        <fullName evidence="1">Uncharacterized protein</fullName>
    </submittedName>
</protein>
<dbReference type="EMBL" id="FN657511">
    <property type="protein sequence ID" value="CBY42792.1"/>
    <property type="molecule type" value="Genomic_DNA"/>
</dbReference>
<proteinExistence type="predicted"/>
<organism evidence="1">
    <name type="scientific">Oikopleura dioica</name>
    <name type="common">Tunicate</name>
    <dbReference type="NCBI Taxonomy" id="34765"/>
    <lineage>
        <taxon>Eukaryota</taxon>
        <taxon>Metazoa</taxon>
        <taxon>Chordata</taxon>
        <taxon>Tunicata</taxon>
        <taxon>Appendicularia</taxon>
        <taxon>Copelata</taxon>
        <taxon>Oikopleuridae</taxon>
        <taxon>Oikopleura</taxon>
    </lineage>
</organism>
<gene>
    <name evidence="1" type="ORF">GSOID_T00026518001</name>
</gene>
<sequence>YQTMKRNAHFYDCFHRTENLLQRKRWASKCTKMTIRDVEEKNWIKKLTNSDNYIGQHQENCRKIRDRLKKLEPDINYRILVSNRHLNGASTNLNCQETWENGGMPGDFSGGRFKTRFCNLFLILISNRFIIGETGYLLIKHVVFWIDRLLVSLTV</sequence>
<evidence type="ECO:0000313" key="1">
    <source>
        <dbReference type="EMBL" id="CBY42792.1"/>
    </source>
</evidence>
<name>E4Z514_OIKDI</name>
<accession>E4Z514</accession>
<feature type="non-terminal residue" evidence="1">
    <location>
        <position position="1"/>
    </location>
</feature>
<dbReference type="Proteomes" id="UP000011014">
    <property type="component" value="Unassembled WGS sequence"/>
</dbReference>